<dbReference type="EMBL" id="OZ034828">
    <property type="protein sequence ID" value="CAL1684457.1"/>
    <property type="molecule type" value="Genomic_DNA"/>
</dbReference>
<gene>
    <name evidence="1" type="ORF">LPLAT_LOCUS10077</name>
</gene>
<sequence>MFSTRELTENNDTLFTYDSETTLYSPVSGVAHCSSRFLVESALQRVICLERSLSSDDCATVLNVRYTIHGHTVLSR</sequence>
<proteinExistence type="predicted"/>
<name>A0AAV2NWT2_9HYME</name>
<keyword evidence="2" id="KW-1185">Reference proteome</keyword>
<dbReference type="Proteomes" id="UP001497644">
    <property type="component" value="Chromosome 5"/>
</dbReference>
<evidence type="ECO:0000313" key="2">
    <source>
        <dbReference type="Proteomes" id="UP001497644"/>
    </source>
</evidence>
<accession>A0AAV2NWT2</accession>
<reference evidence="1" key="1">
    <citation type="submission" date="2024-04" db="EMBL/GenBank/DDBJ databases">
        <authorList>
            <consortium name="Molecular Ecology Group"/>
        </authorList>
    </citation>
    <scope>NUCLEOTIDE SEQUENCE</scope>
</reference>
<evidence type="ECO:0000313" key="1">
    <source>
        <dbReference type="EMBL" id="CAL1684457.1"/>
    </source>
</evidence>
<organism evidence="1 2">
    <name type="scientific">Lasius platythorax</name>
    <dbReference type="NCBI Taxonomy" id="488582"/>
    <lineage>
        <taxon>Eukaryota</taxon>
        <taxon>Metazoa</taxon>
        <taxon>Ecdysozoa</taxon>
        <taxon>Arthropoda</taxon>
        <taxon>Hexapoda</taxon>
        <taxon>Insecta</taxon>
        <taxon>Pterygota</taxon>
        <taxon>Neoptera</taxon>
        <taxon>Endopterygota</taxon>
        <taxon>Hymenoptera</taxon>
        <taxon>Apocrita</taxon>
        <taxon>Aculeata</taxon>
        <taxon>Formicoidea</taxon>
        <taxon>Formicidae</taxon>
        <taxon>Formicinae</taxon>
        <taxon>Lasius</taxon>
        <taxon>Lasius</taxon>
    </lineage>
</organism>
<protein>
    <submittedName>
        <fullName evidence="1">Uncharacterized protein</fullName>
    </submittedName>
</protein>
<dbReference type="AlphaFoldDB" id="A0AAV2NWT2"/>